<keyword evidence="1" id="KW-0732">Signal</keyword>
<feature type="signal peptide" evidence="1">
    <location>
        <begin position="1"/>
        <end position="19"/>
    </location>
</feature>
<keyword evidence="5" id="KW-1185">Reference proteome</keyword>
<dbReference type="EMBL" id="JAPQFL010000002">
    <property type="protein sequence ID" value="MDD9327649.1"/>
    <property type="molecule type" value="Genomic_DNA"/>
</dbReference>
<protein>
    <submittedName>
        <fullName evidence="3">ABC-type transport auxiliary lipoprotein family protein</fullName>
    </submittedName>
</protein>
<evidence type="ECO:0000313" key="5">
    <source>
        <dbReference type="Proteomes" id="UP001149607"/>
    </source>
</evidence>
<dbReference type="SUPFAM" id="SSF159594">
    <property type="entry name" value="XCC0632-like"/>
    <property type="match status" value="1"/>
</dbReference>
<organism evidence="3">
    <name type="scientific">Neisseria leonii</name>
    <dbReference type="NCBI Taxonomy" id="2995413"/>
    <lineage>
        <taxon>Bacteria</taxon>
        <taxon>Pseudomonadati</taxon>
        <taxon>Pseudomonadota</taxon>
        <taxon>Betaproteobacteria</taxon>
        <taxon>Neisseriales</taxon>
        <taxon>Neisseriaceae</taxon>
        <taxon>Neisseria</taxon>
    </lineage>
</organism>
<evidence type="ECO:0000313" key="4">
    <source>
        <dbReference type="EMBL" id="WWY02805.1"/>
    </source>
</evidence>
<dbReference type="AlphaFoldDB" id="A0A9X4E2P7"/>
<dbReference type="EMBL" id="CP146598">
    <property type="protein sequence ID" value="WWY02805.1"/>
    <property type="molecule type" value="Genomic_DNA"/>
</dbReference>
<name>A0A9X4E2P7_9NEIS</name>
<accession>A0A9X4E2P7</accession>
<dbReference type="InterPro" id="IPR005586">
    <property type="entry name" value="ABC_trans_aux"/>
</dbReference>
<feature type="domain" description="ABC-type transport auxiliary lipoprotein component" evidence="2">
    <location>
        <begin position="46"/>
        <end position="173"/>
    </location>
</feature>
<feature type="chain" id="PRO_5042786783" evidence="1">
    <location>
        <begin position="20"/>
        <end position="174"/>
    </location>
</feature>
<dbReference type="Pfam" id="PF03886">
    <property type="entry name" value="ABC_trans_aux"/>
    <property type="match status" value="1"/>
</dbReference>
<reference evidence="3" key="1">
    <citation type="submission" date="2022-10" db="EMBL/GenBank/DDBJ databases">
        <authorList>
            <person name="Boutroux M."/>
        </authorList>
    </citation>
    <scope>NUCLEOTIDE SEQUENCE</scope>
    <source>
        <strain evidence="3">51.81</strain>
    </source>
</reference>
<dbReference type="Gene3D" id="3.40.50.10610">
    <property type="entry name" value="ABC-type transport auxiliary lipoprotein component"/>
    <property type="match status" value="1"/>
</dbReference>
<dbReference type="Proteomes" id="UP001149607">
    <property type="component" value="Chromosome"/>
</dbReference>
<dbReference type="RefSeq" id="WP_274584882.1">
    <property type="nucleotide sequence ID" value="NZ_CP145811.1"/>
</dbReference>
<sequence>MKPILTAAAACLLAACAAAPEIQYFQLPDSRFRLPAGAGKSEVAVRVHLAETLKQPGLIYQIDEGRLNFARRHLWAEPLDTALSARFANELNRLGTRYRYLPARHAPAAQTLDIYIEAFNGSHQGYTLVQGYSRWADGSGRNFARRTAQQGDGYAAMLQSLSEGVTAAAQDIAR</sequence>
<gene>
    <name evidence="3" type="ORF">ORY91_001056</name>
    <name evidence="4" type="ORF">V9W64_08900</name>
</gene>
<evidence type="ECO:0000313" key="3">
    <source>
        <dbReference type="EMBL" id="MDD9327649.1"/>
    </source>
</evidence>
<evidence type="ECO:0000256" key="1">
    <source>
        <dbReference type="SAM" id="SignalP"/>
    </source>
</evidence>
<reference evidence="4" key="2">
    <citation type="submission" date="2024-02" db="EMBL/GenBank/DDBJ databases">
        <title>Neisseria leonii sp. nov.</title>
        <authorList>
            <person name="Boutroux M."/>
            <person name="Favre-Rochex S."/>
            <person name="Gorgette O."/>
            <person name="Touak G."/>
            <person name="Muhle E."/>
            <person name="Chesneau O."/>
            <person name="Clermont D."/>
            <person name="Rahi P."/>
        </authorList>
    </citation>
    <scope>NUCLEOTIDE SEQUENCE</scope>
    <source>
        <strain evidence="4">51.81</strain>
    </source>
</reference>
<dbReference type="PROSITE" id="PS51257">
    <property type="entry name" value="PROKAR_LIPOPROTEIN"/>
    <property type="match status" value="1"/>
</dbReference>
<keyword evidence="3" id="KW-0449">Lipoprotein</keyword>
<evidence type="ECO:0000259" key="2">
    <source>
        <dbReference type="Pfam" id="PF03886"/>
    </source>
</evidence>
<proteinExistence type="predicted"/>